<comment type="similarity">
    <text evidence="1 6 7">Belongs to the peptidase S8 family.</text>
</comment>
<dbReference type="PIRSF" id="PIRSF037903">
    <property type="entry name" value="Subtilisin_rel_GFO_2223"/>
    <property type="match status" value="1"/>
</dbReference>
<dbReference type="InterPro" id="IPR023828">
    <property type="entry name" value="Peptidase_S8_Ser-AS"/>
</dbReference>
<dbReference type="InterPro" id="IPR000209">
    <property type="entry name" value="Peptidase_S8/S53_dom"/>
</dbReference>
<dbReference type="NCBIfam" id="TIGR04183">
    <property type="entry name" value="Por_Secre_tail"/>
    <property type="match status" value="1"/>
</dbReference>
<accession>A0A2S1LI54</accession>
<reference evidence="11 12" key="1">
    <citation type="submission" date="2017-04" db="EMBL/GenBank/DDBJ databases">
        <title>Compelte genome sequence of WV33.</title>
        <authorList>
            <person name="Lee P.C."/>
        </authorList>
    </citation>
    <scope>NUCLEOTIDE SEQUENCE [LARGE SCALE GENOMIC DNA]</scope>
    <source>
        <strain evidence="11 12">WV33</strain>
    </source>
</reference>
<dbReference type="RefSeq" id="WP_170111555.1">
    <property type="nucleotide sequence ID" value="NZ_CP020918.1"/>
</dbReference>
<organism evidence="11 12">
    <name type="scientific">Flavobacterium faecale</name>
    <dbReference type="NCBI Taxonomy" id="1355330"/>
    <lineage>
        <taxon>Bacteria</taxon>
        <taxon>Pseudomonadati</taxon>
        <taxon>Bacteroidota</taxon>
        <taxon>Flavobacteriia</taxon>
        <taxon>Flavobacteriales</taxon>
        <taxon>Flavobacteriaceae</taxon>
        <taxon>Flavobacterium</taxon>
    </lineage>
</organism>
<name>A0A2S1LI54_9FLAO</name>
<dbReference type="Proteomes" id="UP000244527">
    <property type="component" value="Chromosome"/>
</dbReference>
<keyword evidence="2 6" id="KW-0645">Protease</keyword>
<evidence type="ECO:0000256" key="8">
    <source>
        <dbReference type="SAM" id="SignalP"/>
    </source>
</evidence>
<dbReference type="SUPFAM" id="SSF52743">
    <property type="entry name" value="Subtilisin-like"/>
    <property type="match status" value="1"/>
</dbReference>
<feature type="signal peptide" evidence="8">
    <location>
        <begin position="1"/>
        <end position="18"/>
    </location>
</feature>
<dbReference type="PANTHER" id="PTHR43806">
    <property type="entry name" value="PEPTIDASE S8"/>
    <property type="match status" value="1"/>
</dbReference>
<dbReference type="PRINTS" id="PR00723">
    <property type="entry name" value="SUBTILISIN"/>
</dbReference>
<feature type="chain" id="PRO_5015727342" evidence="8">
    <location>
        <begin position="19"/>
        <end position="544"/>
    </location>
</feature>
<dbReference type="Pfam" id="PF18962">
    <property type="entry name" value="Por_Secre_tail"/>
    <property type="match status" value="1"/>
</dbReference>
<protein>
    <submittedName>
        <fullName evidence="11">Peptidase S8</fullName>
    </submittedName>
</protein>
<sequence>MNRLFSILLLLTSLSALCQEDAWVYFNAKSNEQGYYNAPLTMLSQRAIERRQNQNISLDFKDIPVTPAYITQVKSSPGITVMAKSKWMNALHIQGNFAAVKALTSLSFVSKVIFANKALNTSTATTKTAKTVKQKSIEVSTQSNINFAYGNSDNQIKMLNGDYLHQQNYTGNGKIIAIIDAGFPGVNTAQPFKRLRDNNKIIGGYNFVGRSTNFYAGDHHGTYVLSSMGGYKENALVGTAPDASYCLFITEDNSQESPVEQSYWVEAAEMADSLGVDIINSSLGYLNGHTNPNYDLTYADMTGDATFISKGANVASSRGMVVVVSAGNEGNESEPHIGAPADAFGVLSVGAVTASRARATFSSIGPSFDGRIKPDVMAQGQADVLADEFGNIISASGTSFSGPIMAGMVACIWQAFPNKTSQQIKDLILQSSDKFASPNSEYGYGIPNFNLALGIQLPDPFADAETEKEVAVYPNPTASSVRISFPESMKAGSIIFYSSVGAKVLEKDNLVSDQSVSLESLAAGTYLYKIEFDTYSKTGKIVKL</sequence>
<evidence type="ECO:0000256" key="7">
    <source>
        <dbReference type="RuleBase" id="RU003355"/>
    </source>
</evidence>
<evidence type="ECO:0000313" key="11">
    <source>
        <dbReference type="EMBL" id="AWG23433.1"/>
    </source>
</evidence>
<dbReference type="KEGG" id="ffa:FFWV33_18805"/>
<feature type="active site" description="Charge relay system" evidence="6">
    <location>
        <position position="220"/>
    </location>
</feature>
<proteinExistence type="inferred from homology"/>
<evidence type="ECO:0000259" key="9">
    <source>
        <dbReference type="Pfam" id="PF00082"/>
    </source>
</evidence>
<evidence type="ECO:0000256" key="4">
    <source>
        <dbReference type="ARBA" id="ARBA00022801"/>
    </source>
</evidence>
<keyword evidence="4 6" id="KW-0378">Hydrolase</keyword>
<dbReference type="InterPro" id="IPR050131">
    <property type="entry name" value="Peptidase_S8_subtilisin-like"/>
</dbReference>
<evidence type="ECO:0000256" key="1">
    <source>
        <dbReference type="ARBA" id="ARBA00011073"/>
    </source>
</evidence>
<gene>
    <name evidence="11" type="ORF">FFWV33_18805</name>
</gene>
<evidence type="ECO:0000313" key="12">
    <source>
        <dbReference type="Proteomes" id="UP000244527"/>
    </source>
</evidence>
<dbReference type="EMBL" id="CP020918">
    <property type="protein sequence ID" value="AWG23433.1"/>
    <property type="molecule type" value="Genomic_DNA"/>
</dbReference>
<dbReference type="GO" id="GO:0006508">
    <property type="term" value="P:proteolysis"/>
    <property type="evidence" value="ECO:0007669"/>
    <property type="project" value="UniProtKB-KW"/>
</dbReference>
<dbReference type="PROSITE" id="PS00138">
    <property type="entry name" value="SUBTILASE_SER"/>
    <property type="match status" value="1"/>
</dbReference>
<dbReference type="PROSITE" id="PS00136">
    <property type="entry name" value="SUBTILASE_ASP"/>
    <property type="match status" value="1"/>
</dbReference>
<evidence type="ECO:0000256" key="3">
    <source>
        <dbReference type="ARBA" id="ARBA00022729"/>
    </source>
</evidence>
<evidence type="ECO:0000259" key="10">
    <source>
        <dbReference type="Pfam" id="PF18962"/>
    </source>
</evidence>
<evidence type="ECO:0000256" key="6">
    <source>
        <dbReference type="PROSITE-ProRule" id="PRU01240"/>
    </source>
</evidence>
<keyword evidence="5 6" id="KW-0720">Serine protease</keyword>
<dbReference type="PANTHER" id="PTHR43806:SF67">
    <property type="entry name" value="EGF-LIKE DOMAIN-CONTAINING PROTEIN"/>
    <property type="match status" value="1"/>
</dbReference>
<dbReference type="InterPro" id="IPR036852">
    <property type="entry name" value="Peptidase_S8/S53_dom_sf"/>
</dbReference>
<dbReference type="AlphaFoldDB" id="A0A2S1LI54"/>
<keyword evidence="12" id="KW-1185">Reference proteome</keyword>
<dbReference type="GO" id="GO:0004252">
    <property type="term" value="F:serine-type endopeptidase activity"/>
    <property type="evidence" value="ECO:0007669"/>
    <property type="project" value="UniProtKB-UniRule"/>
</dbReference>
<dbReference type="CDD" id="cd07493">
    <property type="entry name" value="Peptidases_S8_9"/>
    <property type="match status" value="1"/>
</dbReference>
<feature type="active site" description="Charge relay system" evidence="6">
    <location>
        <position position="399"/>
    </location>
</feature>
<dbReference type="Gene3D" id="3.40.50.200">
    <property type="entry name" value="Peptidase S8/S53 domain"/>
    <property type="match status" value="1"/>
</dbReference>
<dbReference type="InterPro" id="IPR023827">
    <property type="entry name" value="Peptidase_S8_Asp-AS"/>
</dbReference>
<feature type="domain" description="Secretion system C-terminal sorting" evidence="10">
    <location>
        <begin position="472"/>
        <end position="542"/>
    </location>
</feature>
<dbReference type="InterPro" id="IPR015500">
    <property type="entry name" value="Peptidase_S8_subtilisin-rel"/>
</dbReference>
<dbReference type="Pfam" id="PF00082">
    <property type="entry name" value="Peptidase_S8"/>
    <property type="match status" value="1"/>
</dbReference>
<feature type="active site" description="Charge relay system" evidence="6">
    <location>
        <position position="180"/>
    </location>
</feature>
<dbReference type="InterPro" id="IPR026444">
    <property type="entry name" value="Secre_tail"/>
</dbReference>
<dbReference type="PROSITE" id="PS51892">
    <property type="entry name" value="SUBTILASE"/>
    <property type="match status" value="1"/>
</dbReference>
<evidence type="ECO:0000256" key="5">
    <source>
        <dbReference type="ARBA" id="ARBA00022825"/>
    </source>
</evidence>
<feature type="domain" description="Peptidase S8/S53" evidence="9">
    <location>
        <begin position="171"/>
        <end position="445"/>
    </location>
</feature>
<keyword evidence="3 8" id="KW-0732">Signal</keyword>
<evidence type="ECO:0000256" key="2">
    <source>
        <dbReference type="ARBA" id="ARBA00022670"/>
    </source>
</evidence>
<dbReference type="InterPro" id="IPR017317">
    <property type="entry name" value="Pept_S8_subtilisin_bacteroid-2"/>
</dbReference>